<dbReference type="Proteomes" id="UP000075901">
    <property type="component" value="Unassembled WGS sequence"/>
</dbReference>
<dbReference type="AlphaFoldDB" id="A0A182S6H4"/>
<keyword evidence="1" id="KW-0472">Membrane</keyword>
<reference evidence="3" key="1">
    <citation type="submission" date="2013-09" db="EMBL/GenBank/DDBJ databases">
        <title>The Genome Sequence of Anopheles maculatus species B.</title>
        <authorList>
            <consortium name="The Broad Institute Genomics Platform"/>
            <person name="Neafsey D.E."/>
            <person name="Besansky N."/>
            <person name="Howell P."/>
            <person name="Walton C."/>
            <person name="Young S.K."/>
            <person name="Zeng Q."/>
            <person name="Gargeya S."/>
            <person name="Fitzgerald M."/>
            <person name="Haas B."/>
            <person name="Abouelleil A."/>
            <person name="Allen A.W."/>
            <person name="Alvarado L."/>
            <person name="Arachchi H.M."/>
            <person name="Berlin A.M."/>
            <person name="Chapman S.B."/>
            <person name="Gainer-Dewar J."/>
            <person name="Goldberg J."/>
            <person name="Griggs A."/>
            <person name="Gujja S."/>
            <person name="Hansen M."/>
            <person name="Howarth C."/>
            <person name="Imamovic A."/>
            <person name="Ireland A."/>
            <person name="Larimer J."/>
            <person name="McCowan C."/>
            <person name="Murphy C."/>
            <person name="Pearson M."/>
            <person name="Poon T.W."/>
            <person name="Priest M."/>
            <person name="Roberts A."/>
            <person name="Saif S."/>
            <person name="Shea T."/>
            <person name="Sisk P."/>
            <person name="Sykes S."/>
            <person name="Wortman J."/>
            <person name="Nusbaum C."/>
            <person name="Birren B."/>
        </authorList>
    </citation>
    <scope>NUCLEOTIDE SEQUENCE [LARGE SCALE GENOMIC DNA]</scope>
    <source>
        <strain evidence="3">maculatus3</strain>
    </source>
</reference>
<accession>A0A182S6H4</accession>
<organism evidence="2 3">
    <name type="scientific">Anopheles maculatus</name>
    <dbReference type="NCBI Taxonomy" id="74869"/>
    <lineage>
        <taxon>Eukaryota</taxon>
        <taxon>Metazoa</taxon>
        <taxon>Ecdysozoa</taxon>
        <taxon>Arthropoda</taxon>
        <taxon>Hexapoda</taxon>
        <taxon>Insecta</taxon>
        <taxon>Pterygota</taxon>
        <taxon>Neoptera</taxon>
        <taxon>Endopterygota</taxon>
        <taxon>Diptera</taxon>
        <taxon>Nematocera</taxon>
        <taxon>Culicoidea</taxon>
        <taxon>Culicidae</taxon>
        <taxon>Anophelinae</taxon>
        <taxon>Anopheles</taxon>
        <taxon>Anopheles maculatus group</taxon>
    </lineage>
</organism>
<keyword evidence="1" id="KW-0812">Transmembrane</keyword>
<sequence length="158" mass="16096">MMNPSNDDSTKYMVASSSSSHLQSAADLLATSLGLAHGGVFFNQSVRDRDVGALASASAAAAAAAAAESATASADTLSIFDASGSSIMLQGFSSTAPIGSSLDTVGTNETIAETGGGSEWIDVVLLVLKASIMMFIIVAAIFGNLLVIISVKRHRKLR</sequence>
<protein>
    <recommendedName>
        <fullName evidence="4">G-protein coupled receptors family 1 profile domain-containing protein</fullName>
    </recommendedName>
</protein>
<evidence type="ECO:0000313" key="3">
    <source>
        <dbReference type="Proteomes" id="UP000075901"/>
    </source>
</evidence>
<evidence type="ECO:0008006" key="4">
    <source>
        <dbReference type="Google" id="ProtNLM"/>
    </source>
</evidence>
<evidence type="ECO:0000256" key="1">
    <source>
        <dbReference type="SAM" id="Phobius"/>
    </source>
</evidence>
<name>A0A182S6H4_9DIPT</name>
<proteinExistence type="predicted"/>
<dbReference type="VEuPathDB" id="VectorBase:AMAM000623"/>
<dbReference type="EnsemblMetazoa" id="AMAM000623-RA">
    <property type="protein sequence ID" value="AMAM000623-PA"/>
    <property type="gene ID" value="AMAM000623"/>
</dbReference>
<reference evidence="2" key="2">
    <citation type="submission" date="2020-05" db="UniProtKB">
        <authorList>
            <consortium name="EnsemblMetazoa"/>
        </authorList>
    </citation>
    <scope>IDENTIFICATION</scope>
    <source>
        <strain evidence="2">maculatus3</strain>
    </source>
</reference>
<feature type="transmembrane region" description="Helical" evidence="1">
    <location>
        <begin position="123"/>
        <end position="149"/>
    </location>
</feature>
<keyword evidence="3" id="KW-1185">Reference proteome</keyword>
<keyword evidence="1" id="KW-1133">Transmembrane helix</keyword>
<evidence type="ECO:0000313" key="2">
    <source>
        <dbReference type="EnsemblMetazoa" id="AMAM000623-PA"/>
    </source>
</evidence>